<feature type="transmembrane region" description="Helical" evidence="1">
    <location>
        <begin position="81"/>
        <end position="103"/>
    </location>
</feature>
<reference evidence="3 4" key="1">
    <citation type="journal article" date="2023" name="Commun. Biol.">
        <title>Genome analysis of Parmales, the sister group of diatoms, reveals the evolutionary specialization of diatoms from phago-mixotrophs to photoautotrophs.</title>
        <authorList>
            <person name="Ban H."/>
            <person name="Sato S."/>
            <person name="Yoshikawa S."/>
            <person name="Yamada K."/>
            <person name="Nakamura Y."/>
            <person name="Ichinomiya M."/>
            <person name="Sato N."/>
            <person name="Blanc-Mathieu R."/>
            <person name="Endo H."/>
            <person name="Kuwata A."/>
            <person name="Ogata H."/>
        </authorList>
    </citation>
    <scope>NUCLEOTIDE SEQUENCE [LARGE SCALE GENOMIC DNA]</scope>
</reference>
<feature type="domain" description="Phospholipid/glycerol acyltransferase" evidence="2">
    <location>
        <begin position="111"/>
        <end position="218"/>
    </location>
</feature>
<dbReference type="Pfam" id="PF01553">
    <property type="entry name" value="Acyltransferase"/>
    <property type="match status" value="1"/>
</dbReference>
<organism evidence="3 4">
    <name type="scientific">Tetraparma gracilis</name>
    <dbReference type="NCBI Taxonomy" id="2962635"/>
    <lineage>
        <taxon>Eukaryota</taxon>
        <taxon>Sar</taxon>
        <taxon>Stramenopiles</taxon>
        <taxon>Ochrophyta</taxon>
        <taxon>Bolidophyceae</taxon>
        <taxon>Parmales</taxon>
        <taxon>Triparmaceae</taxon>
        <taxon>Tetraparma</taxon>
    </lineage>
</organism>
<keyword evidence="4" id="KW-1185">Reference proteome</keyword>
<sequence>MPRTRSQMRTEAFREISNDSKRVPMVPGAGAVKTGFTMLFAHLGVTLLVINVLFDLIVYGLPGYLLQLVSKNLFRKYMTALINYTTPIVFNLPMVLSGTVLHCDSMELFENKVKHKNSLMLANHGSRIDWMIGMYVGYQTTYENAIKPLRVRVGFVCERVIKYMPVIGWYRNIVCEDVFVDRSFNVDKINIAKNLHDFHDSNTERMLYLSPEGVVVDYGERDRKYMADCREFCKSFGMEPFDYVLTPRYKGQTVLVQHLEKGGTIISITTAFVRDGKLLNCEMTSEERVIPDIYNLLTGVGGSPVNIYINLEEMHFTADSDIKTIMMKDYERKNALLKKWHGMLKEGKREEFEALFPAFKPHFWHAQLIQAMHGLQIYLFMSLFGVWPQFLKFVTYFFVLIAVSHTIGSFLNTTSMESVPFETAIKAILMRVSAKHSKHKESAVKSTKVL</sequence>
<evidence type="ECO:0000259" key="2">
    <source>
        <dbReference type="Pfam" id="PF01553"/>
    </source>
</evidence>
<gene>
    <name evidence="3" type="ORF">TeGR_g10425</name>
</gene>
<dbReference type="PANTHER" id="PTHR10983">
    <property type="entry name" value="1-ACYLGLYCEROL-3-PHOSPHATE ACYLTRANSFERASE-RELATED"/>
    <property type="match status" value="1"/>
</dbReference>
<keyword evidence="1" id="KW-0812">Transmembrane</keyword>
<accession>A0ABQ6NAL2</accession>
<keyword evidence="1" id="KW-0472">Membrane</keyword>
<dbReference type="Proteomes" id="UP001165060">
    <property type="component" value="Unassembled WGS sequence"/>
</dbReference>
<dbReference type="CDD" id="cd07990">
    <property type="entry name" value="LPLAT_LCLAT1-like"/>
    <property type="match status" value="1"/>
</dbReference>
<proteinExistence type="predicted"/>
<dbReference type="EMBL" id="BRYB01006603">
    <property type="protein sequence ID" value="GMI52871.1"/>
    <property type="molecule type" value="Genomic_DNA"/>
</dbReference>
<evidence type="ECO:0000256" key="1">
    <source>
        <dbReference type="SAM" id="Phobius"/>
    </source>
</evidence>
<dbReference type="InterPro" id="IPR002123">
    <property type="entry name" value="Plipid/glycerol_acylTrfase"/>
</dbReference>
<evidence type="ECO:0000313" key="3">
    <source>
        <dbReference type="EMBL" id="GMI52871.1"/>
    </source>
</evidence>
<keyword evidence="1" id="KW-1133">Transmembrane helix</keyword>
<comment type="caution">
    <text evidence="3">The sequence shown here is derived from an EMBL/GenBank/DDBJ whole genome shotgun (WGS) entry which is preliminary data.</text>
</comment>
<name>A0ABQ6NAL2_9STRA</name>
<feature type="transmembrane region" description="Helical" evidence="1">
    <location>
        <begin position="39"/>
        <end position="61"/>
    </location>
</feature>
<dbReference type="PANTHER" id="PTHR10983:SF16">
    <property type="entry name" value="LYSOCARDIOLIPIN ACYLTRANSFERASE 1"/>
    <property type="match status" value="1"/>
</dbReference>
<evidence type="ECO:0000313" key="4">
    <source>
        <dbReference type="Proteomes" id="UP001165060"/>
    </source>
</evidence>
<protein>
    <recommendedName>
        <fullName evidence="2">Phospholipid/glycerol acyltransferase domain-containing protein</fullName>
    </recommendedName>
</protein>